<dbReference type="InterPro" id="IPR053163">
    <property type="entry name" value="HTH-type_regulator_Rgg"/>
</dbReference>
<dbReference type="SUPFAM" id="SSF47413">
    <property type="entry name" value="lambda repressor-like DNA-binding domains"/>
    <property type="match status" value="1"/>
</dbReference>
<evidence type="ECO:0000259" key="1">
    <source>
        <dbReference type="PROSITE" id="PS50943"/>
    </source>
</evidence>
<dbReference type="Proteomes" id="UP000605259">
    <property type="component" value="Unassembled WGS sequence"/>
</dbReference>
<dbReference type="PROSITE" id="PS50943">
    <property type="entry name" value="HTH_CROC1"/>
    <property type="match status" value="1"/>
</dbReference>
<dbReference type="EMBL" id="BMFK01000001">
    <property type="protein sequence ID" value="GGE55833.1"/>
    <property type="molecule type" value="Genomic_DNA"/>
</dbReference>
<reference evidence="2" key="1">
    <citation type="journal article" date="2014" name="Int. J. Syst. Evol. Microbiol.">
        <title>Complete genome sequence of Corynebacterium casei LMG S-19264T (=DSM 44701T), isolated from a smear-ripened cheese.</title>
        <authorList>
            <consortium name="US DOE Joint Genome Institute (JGI-PGF)"/>
            <person name="Walter F."/>
            <person name="Albersmeier A."/>
            <person name="Kalinowski J."/>
            <person name="Ruckert C."/>
        </authorList>
    </citation>
    <scope>NUCLEOTIDE SEQUENCE</scope>
    <source>
        <strain evidence="2">CGMCC 1.12698</strain>
    </source>
</reference>
<evidence type="ECO:0000313" key="2">
    <source>
        <dbReference type="EMBL" id="GGE55833.1"/>
    </source>
</evidence>
<protein>
    <recommendedName>
        <fullName evidence="1">HTH cro/C1-type domain-containing protein</fullName>
    </recommendedName>
</protein>
<evidence type="ECO:0000313" key="3">
    <source>
        <dbReference type="Proteomes" id="UP000605259"/>
    </source>
</evidence>
<keyword evidence="3" id="KW-1185">Reference proteome</keyword>
<dbReference type="SMART" id="SM00530">
    <property type="entry name" value="HTH_XRE"/>
    <property type="match status" value="1"/>
</dbReference>
<dbReference type="GO" id="GO:0003677">
    <property type="term" value="F:DNA binding"/>
    <property type="evidence" value="ECO:0007669"/>
    <property type="project" value="InterPro"/>
</dbReference>
<dbReference type="InterPro" id="IPR001387">
    <property type="entry name" value="Cro/C1-type_HTH"/>
</dbReference>
<dbReference type="PANTHER" id="PTHR37038:SF14">
    <property type="entry name" value="TRANSCRIPTIONAL ACTIVATOR"/>
    <property type="match status" value="1"/>
</dbReference>
<dbReference type="InterPro" id="IPR010982">
    <property type="entry name" value="Lambda_DNA-bd_dom_sf"/>
</dbReference>
<organism evidence="2 3">
    <name type="scientific">Priestia taiwanensis</name>
    <dbReference type="NCBI Taxonomy" id="1347902"/>
    <lineage>
        <taxon>Bacteria</taxon>
        <taxon>Bacillati</taxon>
        <taxon>Bacillota</taxon>
        <taxon>Bacilli</taxon>
        <taxon>Bacillales</taxon>
        <taxon>Bacillaceae</taxon>
        <taxon>Priestia</taxon>
    </lineage>
</organism>
<dbReference type="Pfam" id="PF01381">
    <property type="entry name" value="HTH_3"/>
    <property type="match status" value="1"/>
</dbReference>
<gene>
    <name evidence="2" type="ORF">GCM10007140_02740</name>
</gene>
<dbReference type="CDD" id="cd00093">
    <property type="entry name" value="HTH_XRE"/>
    <property type="match status" value="1"/>
</dbReference>
<accession>A0A917EM68</accession>
<dbReference type="InterPro" id="IPR011990">
    <property type="entry name" value="TPR-like_helical_dom_sf"/>
</dbReference>
<dbReference type="Gene3D" id="1.25.40.10">
    <property type="entry name" value="Tetratricopeptide repeat domain"/>
    <property type="match status" value="1"/>
</dbReference>
<dbReference type="AlphaFoldDB" id="A0A917EM68"/>
<dbReference type="PANTHER" id="PTHR37038">
    <property type="entry name" value="TRANSCRIPTIONAL REGULATOR-RELATED"/>
    <property type="match status" value="1"/>
</dbReference>
<name>A0A917EM68_9BACI</name>
<proteinExistence type="predicted"/>
<feature type="domain" description="HTH cro/C1-type" evidence="1">
    <location>
        <begin position="10"/>
        <end position="63"/>
    </location>
</feature>
<comment type="caution">
    <text evidence="2">The sequence shown here is derived from an EMBL/GenBank/DDBJ whole genome shotgun (WGS) entry which is preliminary data.</text>
</comment>
<sequence length="75" mass="8538">MIEMSIGDEVKKLRKSKGLTQKQLAENICHQSEISRIEAGSVHPSMYILHGISNKLDVSIVYFYKTLEDSNNDRV</sequence>
<reference evidence="2" key="2">
    <citation type="submission" date="2020-09" db="EMBL/GenBank/DDBJ databases">
        <authorList>
            <person name="Sun Q."/>
            <person name="Zhou Y."/>
        </authorList>
    </citation>
    <scope>NUCLEOTIDE SEQUENCE</scope>
    <source>
        <strain evidence="2">CGMCC 1.12698</strain>
    </source>
</reference>